<dbReference type="SUPFAM" id="SSF55048">
    <property type="entry name" value="Probable ACP-binding domain of malonyl-CoA ACP transacylase"/>
    <property type="match status" value="1"/>
</dbReference>
<proteinExistence type="inferred from homology"/>
<feature type="domain" description="EF-hand" evidence="16">
    <location>
        <begin position="26"/>
        <end position="61"/>
    </location>
</feature>
<dbReference type="InterPro" id="IPR014043">
    <property type="entry name" value="Acyl_transferase_dom"/>
</dbReference>
<evidence type="ECO:0000313" key="17">
    <source>
        <dbReference type="EMBL" id="KAF0311629.1"/>
    </source>
</evidence>
<evidence type="ECO:0000256" key="5">
    <source>
        <dbReference type="ARBA" id="ARBA00022679"/>
    </source>
</evidence>
<feature type="domain" description="EF-hand" evidence="16">
    <location>
        <begin position="106"/>
        <end position="141"/>
    </location>
</feature>
<protein>
    <recommendedName>
        <fullName evidence="3">[acyl-carrier-protein] S-malonyltransferase</fullName>
        <ecNumber evidence="3">2.3.1.39</ecNumber>
    </recommendedName>
    <alternativeName>
        <fullName evidence="15">[Acyl-carrier-protein] malonyltransferase</fullName>
    </alternativeName>
</protein>
<name>A0A6A4X2C6_AMPAM</name>
<evidence type="ECO:0000256" key="7">
    <source>
        <dbReference type="ARBA" id="ARBA00022737"/>
    </source>
</evidence>
<dbReference type="SMART" id="SM00827">
    <property type="entry name" value="PKS_AT"/>
    <property type="match status" value="1"/>
</dbReference>
<evidence type="ECO:0000259" key="16">
    <source>
        <dbReference type="PROSITE" id="PS50222"/>
    </source>
</evidence>
<accession>A0A6A4X2C6</accession>
<keyword evidence="4" id="KW-0444">Lipid biosynthesis</keyword>
<dbReference type="UniPathway" id="UPA00094"/>
<dbReference type="FunFam" id="1.10.238.10:FF:000181">
    <property type="entry name" value="CALML5 isoform 1"/>
    <property type="match status" value="1"/>
</dbReference>
<evidence type="ECO:0000256" key="9">
    <source>
        <dbReference type="ARBA" id="ARBA00022837"/>
    </source>
</evidence>
<dbReference type="PROSITE" id="PS50222">
    <property type="entry name" value="EF_HAND_2"/>
    <property type="match status" value="2"/>
</dbReference>
<evidence type="ECO:0000256" key="4">
    <source>
        <dbReference type="ARBA" id="ARBA00022516"/>
    </source>
</evidence>
<keyword evidence="10" id="KW-0809">Transit peptide</keyword>
<organism evidence="17 18">
    <name type="scientific">Amphibalanus amphitrite</name>
    <name type="common">Striped barnacle</name>
    <name type="synonym">Balanus amphitrite</name>
    <dbReference type="NCBI Taxonomy" id="1232801"/>
    <lineage>
        <taxon>Eukaryota</taxon>
        <taxon>Metazoa</taxon>
        <taxon>Ecdysozoa</taxon>
        <taxon>Arthropoda</taxon>
        <taxon>Crustacea</taxon>
        <taxon>Multicrustacea</taxon>
        <taxon>Cirripedia</taxon>
        <taxon>Thoracica</taxon>
        <taxon>Thoracicalcarea</taxon>
        <taxon>Balanomorpha</taxon>
        <taxon>Balanoidea</taxon>
        <taxon>Balanidae</taxon>
        <taxon>Amphibalaninae</taxon>
        <taxon>Amphibalanus</taxon>
    </lineage>
</organism>
<dbReference type="Pfam" id="PF00698">
    <property type="entry name" value="Acyl_transf_1"/>
    <property type="match status" value="1"/>
</dbReference>
<dbReference type="Gene3D" id="3.40.366.10">
    <property type="entry name" value="Malonyl-Coenzyme A Acyl Carrier Protein, domain 2"/>
    <property type="match status" value="1"/>
</dbReference>
<keyword evidence="13" id="KW-0275">Fatty acid biosynthesis</keyword>
<comment type="similarity">
    <text evidence="14">Belongs to the type II malonyltransferase family.</text>
</comment>
<evidence type="ECO:0000256" key="14">
    <source>
        <dbReference type="ARBA" id="ARBA00061523"/>
    </source>
</evidence>
<dbReference type="GO" id="GO:0005739">
    <property type="term" value="C:mitochondrion"/>
    <property type="evidence" value="ECO:0007669"/>
    <property type="project" value="UniProtKB-SubCell"/>
</dbReference>
<dbReference type="PROSITE" id="PS00018">
    <property type="entry name" value="EF_HAND_1"/>
    <property type="match status" value="2"/>
</dbReference>
<evidence type="ECO:0000256" key="8">
    <source>
        <dbReference type="ARBA" id="ARBA00022832"/>
    </source>
</evidence>
<keyword evidence="8" id="KW-0276">Fatty acid metabolism</keyword>
<dbReference type="GO" id="GO:0005509">
    <property type="term" value="F:calcium ion binding"/>
    <property type="evidence" value="ECO:0007669"/>
    <property type="project" value="InterPro"/>
</dbReference>
<dbReference type="GO" id="GO:0006633">
    <property type="term" value="P:fatty acid biosynthetic process"/>
    <property type="evidence" value="ECO:0007669"/>
    <property type="project" value="UniProtKB-UniPathway"/>
</dbReference>
<comment type="pathway">
    <text evidence="2">Lipid metabolism; fatty acid biosynthesis.</text>
</comment>
<evidence type="ECO:0000256" key="15">
    <source>
        <dbReference type="ARBA" id="ARBA00077751"/>
    </source>
</evidence>
<evidence type="ECO:0000256" key="13">
    <source>
        <dbReference type="ARBA" id="ARBA00023160"/>
    </source>
</evidence>
<dbReference type="InterPro" id="IPR052760">
    <property type="entry name" value="Mitochondrial_malonyltrans"/>
</dbReference>
<dbReference type="EC" id="2.3.1.39" evidence="3"/>
<keyword evidence="6" id="KW-0479">Metal-binding</keyword>
<dbReference type="SMART" id="SM00054">
    <property type="entry name" value="EFh"/>
    <property type="match status" value="3"/>
</dbReference>
<evidence type="ECO:0000256" key="1">
    <source>
        <dbReference type="ARBA" id="ARBA00004173"/>
    </source>
</evidence>
<dbReference type="Gene3D" id="3.30.70.250">
    <property type="entry name" value="Malonyl-CoA ACP transacylase, ACP-binding"/>
    <property type="match status" value="1"/>
</dbReference>
<keyword evidence="7" id="KW-0677">Repeat</keyword>
<dbReference type="InterPro" id="IPR002048">
    <property type="entry name" value="EF_hand_dom"/>
</dbReference>
<dbReference type="SUPFAM" id="SSF47473">
    <property type="entry name" value="EF-hand"/>
    <property type="match status" value="1"/>
</dbReference>
<dbReference type="InterPro" id="IPR001227">
    <property type="entry name" value="Ac_transferase_dom_sf"/>
</dbReference>
<keyword evidence="12" id="KW-0496">Mitochondrion</keyword>
<dbReference type="PANTHER" id="PTHR47170:SF2">
    <property type="entry name" value="MALONYL-COA:ACP TRANSACYLASE (MAT) DOMAIN-CONTAINING PROTEIN"/>
    <property type="match status" value="1"/>
</dbReference>
<evidence type="ECO:0000256" key="10">
    <source>
        <dbReference type="ARBA" id="ARBA00022946"/>
    </source>
</evidence>
<dbReference type="Proteomes" id="UP000440578">
    <property type="component" value="Unassembled WGS sequence"/>
</dbReference>
<dbReference type="InterPro" id="IPR018247">
    <property type="entry name" value="EF_Hand_1_Ca_BS"/>
</dbReference>
<evidence type="ECO:0000256" key="12">
    <source>
        <dbReference type="ARBA" id="ARBA00023128"/>
    </source>
</evidence>
<dbReference type="EMBL" id="VIIS01000224">
    <property type="protein sequence ID" value="KAF0311629.1"/>
    <property type="molecule type" value="Genomic_DNA"/>
</dbReference>
<dbReference type="Gene3D" id="1.10.238.10">
    <property type="entry name" value="EF-hand"/>
    <property type="match status" value="2"/>
</dbReference>
<dbReference type="FunFam" id="3.30.70.250:FF:000005">
    <property type="entry name" value="Malonyl-CoA-acyl carrier protein transacylase, mitochondrial"/>
    <property type="match status" value="1"/>
</dbReference>
<dbReference type="Pfam" id="PF13499">
    <property type="entry name" value="EF-hand_7"/>
    <property type="match status" value="1"/>
</dbReference>
<evidence type="ECO:0000256" key="3">
    <source>
        <dbReference type="ARBA" id="ARBA00013258"/>
    </source>
</evidence>
<keyword evidence="18" id="KW-1185">Reference proteome</keyword>
<keyword evidence="11" id="KW-0443">Lipid metabolism</keyword>
<dbReference type="CDD" id="cd00051">
    <property type="entry name" value="EFh"/>
    <property type="match status" value="1"/>
</dbReference>
<comment type="caution">
    <text evidence="17">The sequence shown here is derived from an EMBL/GenBank/DDBJ whole genome shotgun (WGS) entry which is preliminary data.</text>
</comment>
<reference evidence="17 18" key="1">
    <citation type="submission" date="2019-07" db="EMBL/GenBank/DDBJ databases">
        <title>Draft genome assembly of a fouling barnacle, Amphibalanus amphitrite (Darwin, 1854): The first reference genome for Thecostraca.</title>
        <authorList>
            <person name="Kim W."/>
        </authorList>
    </citation>
    <scope>NUCLEOTIDE SEQUENCE [LARGE SCALE GENOMIC DNA]</scope>
    <source>
        <strain evidence="17">SNU_AA5</strain>
        <tissue evidence="17">Soma without cirri and trophi</tissue>
    </source>
</reference>
<dbReference type="InterPro" id="IPR011992">
    <property type="entry name" value="EF-hand-dom_pair"/>
</dbReference>
<dbReference type="SUPFAM" id="SSF52151">
    <property type="entry name" value="FabD/lysophospholipase-like"/>
    <property type="match status" value="1"/>
</dbReference>
<evidence type="ECO:0000313" key="18">
    <source>
        <dbReference type="Proteomes" id="UP000440578"/>
    </source>
</evidence>
<keyword evidence="9" id="KW-0106">Calcium</keyword>
<dbReference type="InterPro" id="IPR016036">
    <property type="entry name" value="Malonyl_transacylase_ACP-bd"/>
</dbReference>
<gene>
    <name evidence="17" type="primary">beg</name>
    <name evidence="17" type="ORF">FJT64_017573</name>
</gene>
<evidence type="ECO:0000256" key="2">
    <source>
        <dbReference type="ARBA" id="ARBA00005194"/>
    </source>
</evidence>
<dbReference type="Pfam" id="PF13405">
    <property type="entry name" value="EF-hand_6"/>
    <property type="match status" value="1"/>
</dbReference>
<keyword evidence="5" id="KW-0808">Transferase</keyword>
<dbReference type="AlphaFoldDB" id="A0A6A4X2C6"/>
<evidence type="ECO:0000256" key="6">
    <source>
        <dbReference type="ARBA" id="ARBA00022723"/>
    </source>
</evidence>
<dbReference type="OrthoDB" id="6353042at2759"/>
<sequence>MSSRMGTGRPALRKAALPRLATAAGTHHRPLKMVFRLTDRNKDGSITAEELKRMLLDKLDIQVDDSLIGELMTSAGENDGGLISEGQFISWFLKMQSLSADKAPDHVTSDLFSAFRLFDRDGNGYITLDELRRAMDLIEERMTEAELNALIQMADADKDGRINYEGTNLHRTDAVYRLYTGPDGLRARIRARSGSAWPTACCPSRTWPTCSPRRADILGYDLLELCRRGPAQRLDRTEHAQPALLVTSLAAVERLRDERPRAVDSCMAAAGFSVGELAALTFSGALSFSAAVRLAHVRGRAMQLASELAPSGMMTVLCRPDARLGFACSLARRWCEERGLEAPQCAVASFLFPQCKVVAGHVEALDFIAERAAEFGLRRCTRLRVSGAFHTPLMAPAAEPLRAALADTRISAPRVPVYSNVDGRQYRSAEHVRRRLVEQLTKPVKWEQTMHVLYERSPGVPFPDTYECGPGDTLTAILKKVNAKAADSCTSVEV</sequence>
<comment type="subcellular location">
    <subcellularLocation>
        <location evidence="1">Mitochondrion</location>
    </subcellularLocation>
</comment>
<evidence type="ECO:0000256" key="11">
    <source>
        <dbReference type="ARBA" id="ARBA00023098"/>
    </source>
</evidence>
<dbReference type="InterPro" id="IPR016035">
    <property type="entry name" value="Acyl_Trfase/lysoPLipase"/>
</dbReference>
<dbReference type="PANTHER" id="PTHR47170">
    <property type="entry name" value="MALONYL-COA ACP TRANSACYLASE, ACP-BINDING"/>
    <property type="match status" value="1"/>
</dbReference>
<dbReference type="GO" id="GO:0004314">
    <property type="term" value="F:[acyl-carrier-protein] S-malonyltransferase activity"/>
    <property type="evidence" value="ECO:0007669"/>
    <property type="project" value="UniProtKB-EC"/>
</dbReference>